<dbReference type="Proteomes" id="UP000813444">
    <property type="component" value="Unassembled WGS sequence"/>
</dbReference>
<accession>A0A8K0WLD7</accession>
<dbReference type="AlphaFoldDB" id="A0A8K0WLD7"/>
<feature type="compositionally biased region" description="Polar residues" evidence="1">
    <location>
        <begin position="280"/>
        <end position="289"/>
    </location>
</feature>
<dbReference type="OrthoDB" id="5419928at2759"/>
<reference evidence="2" key="1">
    <citation type="journal article" date="2021" name="Nat. Commun.">
        <title>Genetic determinants of endophytism in the Arabidopsis root mycobiome.</title>
        <authorList>
            <person name="Mesny F."/>
            <person name="Miyauchi S."/>
            <person name="Thiergart T."/>
            <person name="Pickel B."/>
            <person name="Atanasova L."/>
            <person name="Karlsson M."/>
            <person name="Huettel B."/>
            <person name="Barry K.W."/>
            <person name="Haridas S."/>
            <person name="Chen C."/>
            <person name="Bauer D."/>
            <person name="Andreopoulos W."/>
            <person name="Pangilinan J."/>
            <person name="LaButti K."/>
            <person name="Riley R."/>
            <person name="Lipzen A."/>
            <person name="Clum A."/>
            <person name="Drula E."/>
            <person name="Henrissat B."/>
            <person name="Kohler A."/>
            <person name="Grigoriev I.V."/>
            <person name="Martin F.M."/>
            <person name="Hacquard S."/>
        </authorList>
    </citation>
    <scope>NUCLEOTIDE SEQUENCE</scope>
    <source>
        <strain evidence="2">MPI-CAGE-CH-0235</strain>
    </source>
</reference>
<feature type="region of interest" description="Disordered" evidence="1">
    <location>
        <begin position="273"/>
        <end position="317"/>
    </location>
</feature>
<sequence length="362" mass="41815">MATLLQAPSIDAAALTALLDRIPVESEHRPVESYSHPTSRSSTVEPPENEEYEYEIKCHQALLDDNCRPLFHVNLLPHIEANPDAHIGLLRPWIIQQHPADVEGQWQALSRQWNRWNEFRAWQLHGRRRRPGFGAYLDAYRRNYLMRGGFSRRAAEPKFEQAARLLWERDYGDYCQDEEDVEKHAEVVRRLLPRGFVIGRPLKLLMDPKTQDPWTTYTEYLAFEAERLYLLVKDAQRLERRGKEKDEVAEAKVDQQQCRIDWVLSEIEKIKEEHKAATGEDSSGKTGSNQKRRLEGDTDVLQPVTEPRLQKLGRMEKVDEAIPRTKCNLSTHEQEENDRHAGFCALSAAQAHGDTSWSASAT</sequence>
<evidence type="ECO:0000256" key="1">
    <source>
        <dbReference type="SAM" id="MobiDB-lite"/>
    </source>
</evidence>
<protein>
    <submittedName>
        <fullName evidence="2">Uncharacterized protein</fullName>
    </submittedName>
</protein>
<gene>
    <name evidence="2" type="ORF">B0I35DRAFT_482741</name>
</gene>
<organism evidence="2 3">
    <name type="scientific">Stachybotrys elegans</name>
    <dbReference type="NCBI Taxonomy" id="80388"/>
    <lineage>
        <taxon>Eukaryota</taxon>
        <taxon>Fungi</taxon>
        <taxon>Dikarya</taxon>
        <taxon>Ascomycota</taxon>
        <taxon>Pezizomycotina</taxon>
        <taxon>Sordariomycetes</taxon>
        <taxon>Hypocreomycetidae</taxon>
        <taxon>Hypocreales</taxon>
        <taxon>Stachybotryaceae</taxon>
        <taxon>Stachybotrys</taxon>
    </lineage>
</organism>
<dbReference type="EMBL" id="JAGPNK010000014">
    <property type="protein sequence ID" value="KAH7308992.1"/>
    <property type="molecule type" value="Genomic_DNA"/>
</dbReference>
<evidence type="ECO:0000313" key="3">
    <source>
        <dbReference type="Proteomes" id="UP000813444"/>
    </source>
</evidence>
<proteinExistence type="predicted"/>
<name>A0A8K0WLD7_9HYPO</name>
<comment type="caution">
    <text evidence="2">The sequence shown here is derived from an EMBL/GenBank/DDBJ whole genome shotgun (WGS) entry which is preliminary data.</text>
</comment>
<evidence type="ECO:0000313" key="2">
    <source>
        <dbReference type="EMBL" id="KAH7308992.1"/>
    </source>
</evidence>
<keyword evidence="3" id="KW-1185">Reference proteome</keyword>